<evidence type="ECO:0000313" key="2">
    <source>
        <dbReference type="Proteomes" id="UP000198211"/>
    </source>
</evidence>
<dbReference type="EMBL" id="NBNE01007449">
    <property type="protein sequence ID" value="OWZ00645.1"/>
    <property type="molecule type" value="Genomic_DNA"/>
</dbReference>
<dbReference type="AlphaFoldDB" id="A0A225V5P5"/>
<name>A0A225V5P5_9STRA</name>
<gene>
    <name evidence="1" type="ORF">PHMEG_00028118</name>
</gene>
<comment type="caution">
    <text evidence="1">The sequence shown here is derived from an EMBL/GenBank/DDBJ whole genome shotgun (WGS) entry which is preliminary data.</text>
</comment>
<protein>
    <submittedName>
        <fullName evidence="1">Uncharacterized protein</fullName>
    </submittedName>
</protein>
<evidence type="ECO:0000313" key="1">
    <source>
        <dbReference type="EMBL" id="OWZ00645.1"/>
    </source>
</evidence>
<reference evidence="2" key="1">
    <citation type="submission" date="2017-03" db="EMBL/GenBank/DDBJ databases">
        <title>Phytopthora megakarya and P. palmivora, two closely related causual agents of cacao black pod achieved similar genome size and gene model numbers by different mechanisms.</title>
        <authorList>
            <person name="Ali S."/>
            <person name="Shao J."/>
            <person name="Larry D.J."/>
            <person name="Kronmiller B."/>
            <person name="Shen D."/>
            <person name="Strem M.D."/>
            <person name="Melnick R.L."/>
            <person name="Guiltinan M.J."/>
            <person name="Tyler B.M."/>
            <person name="Meinhardt L.W."/>
            <person name="Bailey B.A."/>
        </authorList>
    </citation>
    <scope>NUCLEOTIDE SEQUENCE [LARGE SCALE GENOMIC DNA]</scope>
    <source>
        <strain evidence="2">zdho120</strain>
    </source>
</reference>
<organism evidence="1 2">
    <name type="scientific">Phytophthora megakarya</name>
    <dbReference type="NCBI Taxonomy" id="4795"/>
    <lineage>
        <taxon>Eukaryota</taxon>
        <taxon>Sar</taxon>
        <taxon>Stramenopiles</taxon>
        <taxon>Oomycota</taxon>
        <taxon>Peronosporomycetes</taxon>
        <taxon>Peronosporales</taxon>
        <taxon>Peronosporaceae</taxon>
        <taxon>Phytophthora</taxon>
    </lineage>
</organism>
<dbReference type="Proteomes" id="UP000198211">
    <property type="component" value="Unassembled WGS sequence"/>
</dbReference>
<keyword evidence="2" id="KW-1185">Reference proteome</keyword>
<accession>A0A225V5P5</accession>
<sequence>MHGAVPIIHATPSVTVLFDAVIHTPTPEPSIHSPQLVFGKAATAIIAKGCIVNPIMCRMKQLPKKGTTATQELEVLCVPIGCPFHAPSDI</sequence>
<proteinExistence type="predicted"/>